<protein>
    <recommendedName>
        <fullName evidence="4">Protein MIZU-KUSSEI 1</fullName>
    </recommendedName>
</protein>
<comment type="caution">
    <text evidence="2">The sequence shown here is derived from an EMBL/GenBank/DDBJ whole genome shotgun (WGS) entry which is preliminary data.</text>
</comment>
<proteinExistence type="predicted"/>
<sequence>MTSPLQLPKLSVPSPSPSRLPPPPLLSKSKNDSPTIVVTTTTTTSPPLRMPISLQPANTKSKRDSKSNKLFRRLRSVFRSFPIIVPSCKIPMVTGNPEVYIHGGTRITGTLFGHRKARVNLAFQENPNCQPFLLLELAIPTGKLFQDMGTGLNRIALECEKPSSNEKIRIVDEPIWTLFCNGKKMGYGVKREATDDDLNVMQLLHAVSVAVGVLPNEMADPHDGELSYMRTHFERVVGSKDSETYYMMMPDGISNGPELSVFFVRV</sequence>
<dbReference type="InterPro" id="IPR006460">
    <property type="entry name" value="MIZ1-like_pln"/>
</dbReference>
<feature type="region of interest" description="Disordered" evidence="1">
    <location>
        <begin position="1"/>
        <end position="67"/>
    </location>
</feature>
<accession>A0AAN9XRN7</accession>
<dbReference type="Pfam" id="PF04759">
    <property type="entry name" value="DUF617"/>
    <property type="match status" value="1"/>
</dbReference>
<dbReference type="EMBL" id="JAYMYS010000002">
    <property type="protein sequence ID" value="KAK7405550.1"/>
    <property type="molecule type" value="Genomic_DNA"/>
</dbReference>
<evidence type="ECO:0000313" key="3">
    <source>
        <dbReference type="Proteomes" id="UP001386955"/>
    </source>
</evidence>
<feature type="compositionally biased region" description="Low complexity" evidence="1">
    <location>
        <begin position="1"/>
        <end position="13"/>
    </location>
</feature>
<name>A0AAN9XRN7_PSOTE</name>
<dbReference type="PANTHER" id="PTHR31696">
    <property type="entry name" value="PROTEIN MIZU-KUSSEI 1"/>
    <property type="match status" value="1"/>
</dbReference>
<feature type="compositionally biased region" description="Pro residues" evidence="1">
    <location>
        <begin position="14"/>
        <end position="25"/>
    </location>
</feature>
<evidence type="ECO:0000256" key="1">
    <source>
        <dbReference type="SAM" id="MobiDB-lite"/>
    </source>
</evidence>
<feature type="compositionally biased region" description="Low complexity" evidence="1">
    <location>
        <begin position="26"/>
        <end position="44"/>
    </location>
</feature>
<organism evidence="2 3">
    <name type="scientific">Psophocarpus tetragonolobus</name>
    <name type="common">Winged bean</name>
    <name type="synonym">Dolichos tetragonolobus</name>
    <dbReference type="NCBI Taxonomy" id="3891"/>
    <lineage>
        <taxon>Eukaryota</taxon>
        <taxon>Viridiplantae</taxon>
        <taxon>Streptophyta</taxon>
        <taxon>Embryophyta</taxon>
        <taxon>Tracheophyta</taxon>
        <taxon>Spermatophyta</taxon>
        <taxon>Magnoliopsida</taxon>
        <taxon>eudicotyledons</taxon>
        <taxon>Gunneridae</taxon>
        <taxon>Pentapetalae</taxon>
        <taxon>rosids</taxon>
        <taxon>fabids</taxon>
        <taxon>Fabales</taxon>
        <taxon>Fabaceae</taxon>
        <taxon>Papilionoideae</taxon>
        <taxon>50 kb inversion clade</taxon>
        <taxon>NPAAA clade</taxon>
        <taxon>indigoferoid/millettioid clade</taxon>
        <taxon>Phaseoleae</taxon>
        <taxon>Psophocarpus</taxon>
    </lineage>
</organism>
<keyword evidence="3" id="KW-1185">Reference proteome</keyword>
<dbReference type="GO" id="GO:0010274">
    <property type="term" value="P:hydrotropism"/>
    <property type="evidence" value="ECO:0007669"/>
    <property type="project" value="InterPro"/>
</dbReference>
<evidence type="ECO:0000313" key="2">
    <source>
        <dbReference type="EMBL" id="KAK7405550.1"/>
    </source>
</evidence>
<evidence type="ECO:0008006" key="4">
    <source>
        <dbReference type="Google" id="ProtNLM"/>
    </source>
</evidence>
<dbReference type="PANTHER" id="PTHR31696:SF73">
    <property type="entry name" value="EXPRESSED PROTEIN"/>
    <property type="match status" value="1"/>
</dbReference>
<dbReference type="AlphaFoldDB" id="A0AAN9XRN7"/>
<dbReference type="Proteomes" id="UP001386955">
    <property type="component" value="Unassembled WGS sequence"/>
</dbReference>
<reference evidence="2 3" key="1">
    <citation type="submission" date="2024-01" db="EMBL/GenBank/DDBJ databases">
        <title>The genomes of 5 underutilized Papilionoideae crops provide insights into root nodulation and disease resistanc.</title>
        <authorList>
            <person name="Jiang F."/>
        </authorList>
    </citation>
    <scope>NUCLEOTIDE SEQUENCE [LARGE SCALE GENOMIC DNA]</scope>
    <source>
        <strain evidence="2">DUOXIRENSHENG_FW03</strain>
        <tissue evidence="2">Leaves</tissue>
    </source>
</reference>
<gene>
    <name evidence="2" type="ORF">VNO78_06965</name>
</gene>
<dbReference type="NCBIfam" id="TIGR01570">
    <property type="entry name" value="A_thal_3588"/>
    <property type="match status" value="1"/>
</dbReference>